<sequence length="49" mass="5715">MYSPTSPRDLPNELIEHICGFFDLELRSDRIRAAALRRRGSVRVRVAWS</sequence>
<dbReference type="AlphaFoldDB" id="A0A238F643"/>
<evidence type="ECO:0000313" key="1">
    <source>
        <dbReference type="EMBL" id="SCV67501.1"/>
    </source>
</evidence>
<proteinExistence type="predicted"/>
<protein>
    <submittedName>
        <fullName evidence="1">BQ2448_5112 protein</fullName>
    </submittedName>
</protein>
<dbReference type="Proteomes" id="UP000198372">
    <property type="component" value="Unassembled WGS sequence"/>
</dbReference>
<reference evidence="2" key="1">
    <citation type="submission" date="2016-09" db="EMBL/GenBank/DDBJ databases">
        <authorList>
            <person name="Jeantristanb JTB J.-T."/>
            <person name="Ricardo R."/>
        </authorList>
    </citation>
    <scope>NUCLEOTIDE SEQUENCE [LARGE SCALE GENOMIC DNA]</scope>
</reference>
<keyword evidence="2" id="KW-1185">Reference proteome</keyword>
<dbReference type="EMBL" id="FMSP01000002">
    <property type="protein sequence ID" value="SCV67501.1"/>
    <property type="molecule type" value="Genomic_DNA"/>
</dbReference>
<gene>
    <name evidence="1" type="ORF">BQ2448_5112</name>
</gene>
<evidence type="ECO:0000313" key="2">
    <source>
        <dbReference type="Proteomes" id="UP000198372"/>
    </source>
</evidence>
<name>A0A238F643_9BASI</name>
<organism evidence="1 2">
    <name type="scientific">Microbotryum intermedium</name>
    <dbReference type="NCBI Taxonomy" id="269621"/>
    <lineage>
        <taxon>Eukaryota</taxon>
        <taxon>Fungi</taxon>
        <taxon>Dikarya</taxon>
        <taxon>Basidiomycota</taxon>
        <taxon>Pucciniomycotina</taxon>
        <taxon>Microbotryomycetes</taxon>
        <taxon>Microbotryales</taxon>
        <taxon>Microbotryaceae</taxon>
        <taxon>Microbotryum</taxon>
    </lineage>
</organism>
<accession>A0A238F643</accession>